<keyword evidence="2" id="KW-1185">Reference proteome</keyword>
<organism evidence="1 2">
    <name type="scientific">Streptomyces composti</name>
    <dbReference type="NCBI Taxonomy" id="2720025"/>
    <lineage>
        <taxon>Bacteria</taxon>
        <taxon>Bacillati</taxon>
        <taxon>Actinomycetota</taxon>
        <taxon>Actinomycetes</taxon>
        <taxon>Kitasatosporales</taxon>
        <taxon>Streptomycetaceae</taxon>
        <taxon>Streptomyces</taxon>
    </lineage>
</organism>
<dbReference type="Proteomes" id="UP000730591">
    <property type="component" value="Unassembled WGS sequence"/>
</dbReference>
<comment type="caution">
    <text evidence="1">The sequence shown here is derived from an EMBL/GenBank/DDBJ whole genome shotgun (WGS) entry which is preliminary data.</text>
</comment>
<sequence>MSDSTKGSDRQTVDQAMIGIGDAVVAGFSVTRYAIEDRDGKSVTVVTVTSPHGVLFGCYEFTKVA</sequence>
<dbReference type="RefSeq" id="WP_167992605.1">
    <property type="nucleotide sequence ID" value="NZ_JAATEM010000008.1"/>
</dbReference>
<dbReference type="EMBL" id="JAATEM010000008">
    <property type="protein sequence ID" value="NJP50103.1"/>
    <property type="molecule type" value="Genomic_DNA"/>
</dbReference>
<gene>
    <name evidence="1" type="ORF">HCJ93_08460</name>
</gene>
<evidence type="ECO:0000313" key="2">
    <source>
        <dbReference type="Proteomes" id="UP000730591"/>
    </source>
</evidence>
<evidence type="ECO:0000313" key="1">
    <source>
        <dbReference type="EMBL" id="NJP50103.1"/>
    </source>
</evidence>
<accession>A0ABX1A109</accession>
<protein>
    <submittedName>
        <fullName evidence="1">Uncharacterized protein</fullName>
    </submittedName>
</protein>
<reference evidence="1 2" key="1">
    <citation type="submission" date="2020-03" db="EMBL/GenBank/DDBJ databases">
        <title>WGS of actinomycetes isolated from Thailand.</title>
        <authorList>
            <person name="Thawai C."/>
        </authorList>
    </citation>
    <scope>NUCLEOTIDE SEQUENCE [LARGE SCALE GENOMIC DNA]</scope>
    <source>
        <strain evidence="1 2">SBST2-5</strain>
    </source>
</reference>
<name>A0ABX1A109_9ACTN</name>
<proteinExistence type="predicted"/>